<accession>A0ABZ2P0Y4</accession>
<dbReference type="CDD" id="cd00377">
    <property type="entry name" value="ICL_PEPM"/>
    <property type="match status" value="1"/>
</dbReference>
<gene>
    <name evidence="1" type="ORF">WDK88_01755</name>
</gene>
<reference evidence="1" key="1">
    <citation type="journal article" date="2021" name="Int. J. Syst. Evol. Microbiol.">
        <title>Bradyrhizobium septentrionale sp. nov. (sv. septentrionale) and Bradyrhizobium quebecense sp. nov. (sv. septentrionale) associated with legumes native to Canada possess rearranged symbiosis genes and numerous insertion sequences.</title>
        <authorList>
            <person name="Bromfield E.S.P."/>
            <person name="Cloutier S."/>
        </authorList>
    </citation>
    <scope>NUCLEOTIDE SEQUENCE</scope>
    <source>
        <strain evidence="1">5S5</strain>
    </source>
</reference>
<dbReference type="Pfam" id="PF13714">
    <property type="entry name" value="PEP_mutase"/>
    <property type="match status" value="1"/>
</dbReference>
<sequence>MMTSSTLRTLIEEKPFVACPGVFDLVSAKLADRTEADALYMTGYGAVASYLGLPDAGLATYSDMLDRVQAIAQTVRKPLIADGDTGYGGLLNVHHTVRGYERAGAAAIQLEDQQSPKKCGHTPNRHVIPVKEMINKLTVASEARSSRDFLIIARTDARTSLGLDEAIRRGEAYARAGADIIFIESPESEAEMRKIGSALSVPLLSNQLHGGRTPILSQEKLKEIGYRVAIYPTAGLLATAYALNNVYSSLVDDKPVQAPLYDFNEFTSLIGFEEVWDFEKRYASLEVG</sequence>
<dbReference type="Gene3D" id="3.20.20.60">
    <property type="entry name" value="Phosphoenolpyruvate-binding domains"/>
    <property type="match status" value="1"/>
</dbReference>
<reference evidence="1" key="2">
    <citation type="submission" date="2024-03" db="EMBL/GenBank/DDBJ databases">
        <authorList>
            <person name="Bromfield E.S.P."/>
            <person name="Cloutier S."/>
        </authorList>
    </citation>
    <scope>NUCLEOTIDE SEQUENCE</scope>
    <source>
        <strain evidence="1">5S5</strain>
    </source>
</reference>
<evidence type="ECO:0000313" key="2">
    <source>
        <dbReference type="Proteomes" id="UP001432046"/>
    </source>
</evidence>
<dbReference type="Proteomes" id="UP001432046">
    <property type="component" value="Chromosome"/>
</dbReference>
<dbReference type="EMBL" id="CP147711">
    <property type="protein sequence ID" value="WXC80411.1"/>
    <property type="molecule type" value="Genomic_DNA"/>
</dbReference>
<protein>
    <submittedName>
        <fullName evidence="1">Isocitrate lyase/PEP mutase family protein</fullName>
    </submittedName>
</protein>
<dbReference type="InterPro" id="IPR040442">
    <property type="entry name" value="Pyrv_kinase-like_dom_sf"/>
</dbReference>
<proteinExistence type="predicted"/>
<dbReference type="InterPro" id="IPR015813">
    <property type="entry name" value="Pyrv/PenolPyrv_kinase-like_dom"/>
</dbReference>
<organism evidence="1 2">
    <name type="scientific">Bradyrhizobium septentrionale</name>
    <dbReference type="NCBI Taxonomy" id="1404411"/>
    <lineage>
        <taxon>Bacteria</taxon>
        <taxon>Pseudomonadati</taxon>
        <taxon>Pseudomonadota</taxon>
        <taxon>Alphaproteobacteria</taxon>
        <taxon>Hyphomicrobiales</taxon>
        <taxon>Nitrobacteraceae</taxon>
        <taxon>Bradyrhizobium</taxon>
    </lineage>
</organism>
<dbReference type="PANTHER" id="PTHR42905:SF5">
    <property type="entry name" value="CARBOXYVINYL-CARBOXYPHOSPHONATE PHOSPHORYLMUTASE, CHLOROPLASTIC"/>
    <property type="match status" value="1"/>
</dbReference>
<keyword evidence="1" id="KW-0456">Lyase</keyword>
<dbReference type="GO" id="GO:0016829">
    <property type="term" value="F:lyase activity"/>
    <property type="evidence" value="ECO:0007669"/>
    <property type="project" value="UniProtKB-KW"/>
</dbReference>
<evidence type="ECO:0000313" key="1">
    <source>
        <dbReference type="EMBL" id="WXC80411.1"/>
    </source>
</evidence>
<dbReference type="PANTHER" id="PTHR42905">
    <property type="entry name" value="PHOSPHOENOLPYRUVATE CARBOXYLASE"/>
    <property type="match status" value="1"/>
</dbReference>
<keyword evidence="2" id="KW-1185">Reference proteome</keyword>
<dbReference type="InterPro" id="IPR039556">
    <property type="entry name" value="ICL/PEPM"/>
</dbReference>
<name>A0ABZ2P0Y4_9BRAD</name>
<dbReference type="SUPFAM" id="SSF51621">
    <property type="entry name" value="Phosphoenolpyruvate/pyruvate domain"/>
    <property type="match status" value="1"/>
</dbReference>